<dbReference type="AlphaFoldDB" id="A0AB39AT63"/>
<evidence type="ECO:0000313" key="2">
    <source>
        <dbReference type="EMBL" id="XDH88685.1"/>
    </source>
</evidence>
<feature type="transmembrane region" description="Helical" evidence="1">
    <location>
        <begin position="48"/>
        <end position="66"/>
    </location>
</feature>
<dbReference type="EMBL" id="CP162514">
    <property type="protein sequence ID" value="XDH88685.1"/>
    <property type="molecule type" value="Genomic_DNA"/>
</dbReference>
<accession>A0AB39AT63</accession>
<organism evidence="2">
    <name type="scientific">Pseudoalteromonas sp. SD03</name>
    <dbReference type="NCBI Taxonomy" id="3231719"/>
    <lineage>
        <taxon>Bacteria</taxon>
        <taxon>Pseudomonadati</taxon>
        <taxon>Pseudomonadota</taxon>
        <taxon>Gammaproteobacteria</taxon>
        <taxon>Alteromonadales</taxon>
        <taxon>Pseudoalteromonadaceae</taxon>
        <taxon>Pseudoalteromonas</taxon>
    </lineage>
</organism>
<keyword evidence="1" id="KW-0812">Transmembrane</keyword>
<reference evidence="2" key="1">
    <citation type="submission" date="2024-07" db="EMBL/GenBank/DDBJ databases">
        <authorList>
            <person name="Jiang Y."/>
            <person name="Qin Q."/>
        </authorList>
    </citation>
    <scope>NUCLEOTIDE SEQUENCE</scope>
    <source>
        <strain evidence="2">SD03</strain>
    </source>
</reference>
<protein>
    <submittedName>
        <fullName evidence="2">Transcriptional regulator</fullName>
    </submittedName>
</protein>
<gene>
    <name evidence="2" type="ORF">ABZP26_05715</name>
</gene>
<evidence type="ECO:0000256" key="1">
    <source>
        <dbReference type="SAM" id="Phobius"/>
    </source>
</evidence>
<keyword evidence="1" id="KW-0472">Membrane</keyword>
<name>A0AB39AT63_9GAMM</name>
<keyword evidence="1" id="KW-1133">Transmembrane helix</keyword>
<dbReference type="RefSeq" id="WP_232311339.1">
    <property type="nucleotide sequence ID" value="NZ_CP162514.1"/>
</dbReference>
<proteinExistence type="predicted"/>
<sequence>MIALDLSIDEFMKPLTYSHDKTRLMQIPDLELWFKSKAVKSSVAQRKIIYLAMFLISFGCALFYAGHKNYLFNERFYEYKSLGVIKNDEPLNIYTHWSNYIIDSNREKREEKTREMLARRVPSFKLMDEYIGESFVEEVEGGKRLYNVNELSRTIPHAGNSWFEFLGILAAVFGLAFALLEPRLTKQ</sequence>
<feature type="transmembrane region" description="Helical" evidence="1">
    <location>
        <begin position="162"/>
        <end position="180"/>
    </location>
</feature>